<dbReference type="AlphaFoldDB" id="A0A918VLQ2"/>
<evidence type="ECO:0000256" key="1">
    <source>
        <dbReference type="SAM" id="MobiDB-lite"/>
    </source>
</evidence>
<feature type="chain" id="PRO_5037021326" evidence="2">
    <location>
        <begin position="24"/>
        <end position="115"/>
    </location>
</feature>
<evidence type="ECO:0000313" key="3">
    <source>
        <dbReference type="EMBL" id="GHA07523.1"/>
    </source>
</evidence>
<gene>
    <name evidence="3" type="ORF">GCM10011617_30240</name>
</gene>
<feature type="signal peptide" evidence="2">
    <location>
        <begin position="1"/>
        <end position="23"/>
    </location>
</feature>
<keyword evidence="2" id="KW-0732">Signal</keyword>
<name>A0A918VLQ2_9SPHN</name>
<accession>A0A918VLQ2</accession>
<proteinExistence type="predicted"/>
<evidence type="ECO:0000313" key="4">
    <source>
        <dbReference type="Proteomes" id="UP000634139"/>
    </source>
</evidence>
<keyword evidence="4" id="KW-1185">Reference proteome</keyword>
<protein>
    <submittedName>
        <fullName evidence="3">Uncharacterized protein</fullName>
    </submittedName>
</protein>
<evidence type="ECO:0000256" key="2">
    <source>
        <dbReference type="SAM" id="SignalP"/>
    </source>
</evidence>
<organism evidence="3 4">
    <name type="scientific">Novosphingobium arvoryzae</name>
    <dbReference type="NCBI Taxonomy" id="1256514"/>
    <lineage>
        <taxon>Bacteria</taxon>
        <taxon>Pseudomonadati</taxon>
        <taxon>Pseudomonadota</taxon>
        <taxon>Alphaproteobacteria</taxon>
        <taxon>Sphingomonadales</taxon>
        <taxon>Sphingomonadaceae</taxon>
        <taxon>Novosphingobium</taxon>
    </lineage>
</organism>
<reference evidence="3" key="1">
    <citation type="journal article" date="2014" name="Int. J. Syst. Evol. Microbiol.">
        <title>Complete genome sequence of Corynebacterium casei LMG S-19264T (=DSM 44701T), isolated from a smear-ripened cheese.</title>
        <authorList>
            <consortium name="US DOE Joint Genome Institute (JGI-PGF)"/>
            <person name="Walter F."/>
            <person name="Albersmeier A."/>
            <person name="Kalinowski J."/>
            <person name="Ruckert C."/>
        </authorList>
    </citation>
    <scope>NUCLEOTIDE SEQUENCE</scope>
    <source>
        <strain evidence="3">KCTC 32422</strain>
    </source>
</reference>
<comment type="caution">
    <text evidence="3">The sequence shown here is derived from an EMBL/GenBank/DDBJ whole genome shotgun (WGS) entry which is preliminary data.</text>
</comment>
<feature type="region of interest" description="Disordered" evidence="1">
    <location>
        <begin position="53"/>
        <end position="86"/>
    </location>
</feature>
<sequence>MALGTITAGLAFALLALNTPVPATVVPPDLVPAPLADHQFDLADVPGAAAALPNPRSHRFGQPPIDPAQLQGTRWTPPAKSWGSAGAGPVLEIGALGSRRRRGPDLAHISLDWDF</sequence>
<dbReference type="Proteomes" id="UP000634139">
    <property type="component" value="Unassembled WGS sequence"/>
</dbReference>
<reference evidence="3" key="2">
    <citation type="submission" date="2020-09" db="EMBL/GenBank/DDBJ databases">
        <authorList>
            <person name="Sun Q."/>
            <person name="Kim S."/>
        </authorList>
    </citation>
    <scope>NUCLEOTIDE SEQUENCE</scope>
    <source>
        <strain evidence="3">KCTC 32422</strain>
    </source>
</reference>
<dbReference type="EMBL" id="BMZD01000012">
    <property type="protein sequence ID" value="GHA07523.1"/>
    <property type="molecule type" value="Genomic_DNA"/>
</dbReference>
<dbReference type="RefSeq" id="WP_189543041.1">
    <property type="nucleotide sequence ID" value="NZ_BMZD01000012.1"/>
</dbReference>